<proteinExistence type="predicted"/>
<organism evidence="2 3">
    <name type="scientific">Asanoa ishikariensis</name>
    <dbReference type="NCBI Taxonomy" id="137265"/>
    <lineage>
        <taxon>Bacteria</taxon>
        <taxon>Bacillati</taxon>
        <taxon>Actinomycetota</taxon>
        <taxon>Actinomycetes</taxon>
        <taxon>Micromonosporales</taxon>
        <taxon>Micromonosporaceae</taxon>
        <taxon>Asanoa</taxon>
    </lineage>
</organism>
<dbReference type="GO" id="GO:0004497">
    <property type="term" value="F:monooxygenase activity"/>
    <property type="evidence" value="ECO:0007669"/>
    <property type="project" value="TreeGrafter"/>
</dbReference>
<keyword evidence="3" id="KW-1185">Reference proteome</keyword>
<gene>
    <name evidence="2" type="ORF">SAMN05421684_7576</name>
</gene>
<dbReference type="AlphaFoldDB" id="A0A1H3UMW4"/>
<dbReference type="EMBL" id="FNQB01000005">
    <property type="protein sequence ID" value="SDZ63707.1"/>
    <property type="molecule type" value="Genomic_DNA"/>
</dbReference>
<dbReference type="PRINTS" id="PR00368">
    <property type="entry name" value="FADPNR"/>
</dbReference>
<dbReference type="SUPFAM" id="SSF51905">
    <property type="entry name" value="FAD/NAD(P)-binding domain"/>
    <property type="match status" value="1"/>
</dbReference>
<name>A0A1H3UMW4_9ACTN</name>
<evidence type="ECO:0000313" key="2">
    <source>
        <dbReference type="EMBL" id="SDZ63707.1"/>
    </source>
</evidence>
<dbReference type="Gene3D" id="3.50.50.60">
    <property type="entry name" value="FAD/NAD(P)-binding domain"/>
    <property type="match status" value="1"/>
</dbReference>
<dbReference type="InterPro" id="IPR036188">
    <property type="entry name" value="FAD/NAD-bd_sf"/>
</dbReference>
<accession>A0A1H3UMW4</accession>
<dbReference type="PRINTS" id="PR00469">
    <property type="entry name" value="PNDRDTASEII"/>
</dbReference>
<dbReference type="STRING" id="137265.SAMN05421684_7576"/>
<evidence type="ECO:0000256" key="1">
    <source>
        <dbReference type="ARBA" id="ARBA00023002"/>
    </source>
</evidence>
<keyword evidence="1" id="KW-0560">Oxidoreductase</keyword>
<reference evidence="3" key="1">
    <citation type="submission" date="2016-10" db="EMBL/GenBank/DDBJ databases">
        <authorList>
            <person name="Varghese N."/>
            <person name="Submissions S."/>
        </authorList>
    </citation>
    <scope>NUCLEOTIDE SEQUENCE [LARGE SCALE GENOMIC DNA]</scope>
    <source>
        <strain evidence="3">DSM 44718</strain>
    </source>
</reference>
<protein>
    <submittedName>
        <fullName evidence="2">Pyridine nucleotide-disulphide oxidoreductase</fullName>
    </submittedName>
</protein>
<dbReference type="GO" id="GO:0050660">
    <property type="term" value="F:flavin adenine dinucleotide binding"/>
    <property type="evidence" value="ECO:0007669"/>
    <property type="project" value="TreeGrafter"/>
</dbReference>
<dbReference type="PANTHER" id="PTHR43539:SF78">
    <property type="entry name" value="FLAVIN-CONTAINING MONOOXYGENASE"/>
    <property type="match status" value="1"/>
</dbReference>
<dbReference type="Pfam" id="PF13738">
    <property type="entry name" value="Pyr_redox_3"/>
    <property type="match status" value="1"/>
</dbReference>
<dbReference type="PANTHER" id="PTHR43539">
    <property type="entry name" value="FLAVIN-BINDING MONOOXYGENASE-LIKE PROTEIN (AFU_ORTHOLOGUE AFUA_4G09220)"/>
    <property type="match status" value="1"/>
</dbReference>
<dbReference type="Proteomes" id="UP000199632">
    <property type="component" value="Unassembled WGS sequence"/>
</dbReference>
<sequence length="380" mass="40281">MRRAACGVVVIVRDVDVVVIGAGQAGLSAAYHLRGSGLSSVVLDANPGPGGAWQHRWPSLRMATVHGIFDLPGMRFDPPAPDERAADAVPAYFAAFERRFSLDVRRPVKVSAVRPGDDGRLLVESDHGVWRTRALVNATGTWTRPFWPVYPGQETFGGRQLHTADYPGPDAFAGQRVVIVGGGTSAVQTLLEVAEVAADTTWVTRRPPVFREGPFDQEYGRAVIAKVEARVKEGLPPRSVVSVTDLPWTPQYAAAAERGVLVRRPMFERIEPDGVVWADGTRQAADVILWATGWRAALDHLAPLRLRGEGGGVVMDGTRVVADPRIHLVGYGPSASTVGANRAGRAAVRELRVLLAAPGSGDAGVAGGAVQELGVAAGPG</sequence>
<evidence type="ECO:0000313" key="3">
    <source>
        <dbReference type="Proteomes" id="UP000199632"/>
    </source>
</evidence>
<dbReference type="InterPro" id="IPR050982">
    <property type="entry name" value="Auxin_biosynth/cation_transpt"/>
</dbReference>